<name>A0ABQ6N7V8_9STRA</name>
<dbReference type="EMBL" id="BRYB01002341">
    <property type="protein sequence ID" value="GMI43384.1"/>
    <property type="molecule type" value="Genomic_DNA"/>
</dbReference>
<dbReference type="PANTHER" id="PTHR11722">
    <property type="entry name" value="60S RIBOSOMAL PROTEIN L13"/>
    <property type="match status" value="1"/>
</dbReference>
<keyword evidence="3 4" id="KW-0687">Ribonucleoprotein</keyword>
<evidence type="ECO:0000256" key="1">
    <source>
        <dbReference type="ARBA" id="ARBA00005640"/>
    </source>
</evidence>
<proteinExistence type="inferred from homology"/>
<comment type="similarity">
    <text evidence="1 4">Belongs to the eukaryotic ribosomal protein eL13 family.</text>
</comment>
<dbReference type="Proteomes" id="UP001165060">
    <property type="component" value="Unassembled WGS sequence"/>
</dbReference>
<feature type="region of interest" description="Disordered" evidence="5">
    <location>
        <begin position="1"/>
        <end position="22"/>
    </location>
</feature>
<sequence>MVNGNRVVPNQHFHKKWDSASRGPLKIKTHLDQASKKKSRRIARAAKAAACAPAPVGQLRPAVHCPTQRYNAKVRLGRGFTLAEVKAAGITAAYAKTIGICVDGRRSNKSQESLDLNTKRITDYLASIVVFPKRKASADIKAATQFAGKVIQPLAKPATALVMGDVGESNAFISLRKARKETKIDGQRAAVIIRKAKEQ</sequence>
<dbReference type="HAMAP" id="MF_00499">
    <property type="entry name" value="Ribosomal_eL13"/>
    <property type="match status" value="1"/>
</dbReference>
<dbReference type="InterPro" id="IPR018256">
    <property type="entry name" value="Ribosomal_eL13_CS"/>
</dbReference>
<gene>
    <name evidence="6" type="ORF">TeGR_g8296</name>
</gene>
<evidence type="ECO:0000313" key="6">
    <source>
        <dbReference type="EMBL" id="GMI43384.1"/>
    </source>
</evidence>
<evidence type="ECO:0000256" key="2">
    <source>
        <dbReference type="ARBA" id="ARBA00022980"/>
    </source>
</evidence>
<protein>
    <recommendedName>
        <fullName evidence="4">60S ribosomal protein L13</fullName>
    </recommendedName>
</protein>
<reference evidence="6 7" key="1">
    <citation type="journal article" date="2023" name="Commun. Biol.">
        <title>Genome analysis of Parmales, the sister group of diatoms, reveals the evolutionary specialization of diatoms from phago-mixotrophs to photoautotrophs.</title>
        <authorList>
            <person name="Ban H."/>
            <person name="Sato S."/>
            <person name="Yoshikawa S."/>
            <person name="Yamada K."/>
            <person name="Nakamura Y."/>
            <person name="Ichinomiya M."/>
            <person name="Sato N."/>
            <person name="Blanc-Mathieu R."/>
            <person name="Endo H."/>
            <person name="Kuwata A."/>
            <person name="Ogata H."/>
        </authorList>
    </citation>
    <scope>NUCLEOTIDE SEQUENCE [LARGE SCALE GENOMIC DNA]</scope>
</reference>
<dbReference type="Pfam" id="PF01294">
    <property type="entry name" value="Ribosomal_L13e"/>
    <property type="match status" value="1"/>
</dbReference>
<evidence type="ECO:0000256" key="3">
    <source>
        <dbReference type="ARBA" id="ARBA00023274"/>
    </source>
</evidence>
<comment type="caution">
    <text evidence="6">The sequence shown here is derived from an EMBL/GenBank/DDBJ whole genome shotgun (WGS) entry which is preliminary data.</text>
</comment>
<evidence type="ECO:0000256" key="5">
    <source>
        <dbReference type="SAM" id="MobiDB-lite"/>
    </source>
</evidence>
<evidence type="ECO:0000313" key="7">
    <source>
        <dbReference type="Proteomes" id="UP001165060"/>
    </source>
</evidence>
<accession>A0ABQ6N7V8</accession>
<organism evidence="6 7">
    <name type="scientific">Tetraparma gracilis</name>
    <dbReference type="NCBI Taxonomy" id="2962635"/>
    <lineage>
        <taxon>Eukaryota</taxon>
        <taxon>Sar</taxon>
        <taxon>Stramenopiles</taxon>
        <taxon>Ochrophyta</taxon>
        <taxon>Bolidophyceae</taxon>
        <taxon>Parmales</taxon>
        <taxon>Triparmaceae</taxon>
        <taxon>Tetraparma</taxon>
    </lineage>
</organism>
<dbReference type="InterPro" id="IPR001380">
    <property type="entry name" value="Ribosomal_eL13"/>
</dbReference>
<keyword evidence="2 4" id="KW-0689">Ribosomal protein</keyword>
<keyword evidence="7" id="KW-1185">Reference proteome</keyword>
<dbReference type="PANTHER" id="PTHR11722:SF0">
    <property type="entry name" value="LARGE RIBOSOMAL SUBUNIT PROTEIN EL13"/>
    <property type="match status" value="1"/>
</dbReference>
<dbReference type="PROSITE" id="PS01104">
    <property type="entry name" value="RIBOSOMAL_L13E"/>
    <property type="match status" value="1"/>
</dbReference>
<evidence type="ECO:0000256" key="4">
    <source>
        <dbReference type="RuleBase" id="RU000572"/>
    </source>
</evidence>